<dbReference type="PANTHER" id="PTHR11691">
    <property type="entry name" value="TYPE I INTERFERON"/>
    <property type="match status" value="1"/>
</dbReference>
<sequence length="178" mass="20824">MVPRYLLMAGMMLYLLPACSQECCQDLGKREKKEIARLLSQLQNTPSYSCLNDRANFQFPWKRGSSNPIQKSQGTCFYQLMLQHIFMLFSTEHSLAAWNRCVLEKLLSSLHHSLDHLEPREQGSPACLSSGMKELVRKYFRRINLYLNRKKYSACAWEIVRVEIQASLFLMKQLLKRI</sequence>
<dbReference type="SMART" id="SM00076">
    <property type="entry name" value="IFabd"/>
    <property type="match status" value="1"/>
</dbReference>
<evidence type="ECO:0000256" key="7">
    <source>
        <dbReference type="SAM" id="SignalP"/>
    </source>
</evidence>
<name>A0A7R8C3V0_SORAR</name>
<dbReference type="PRINTS" id="PR00266">
    <property type="entry name" value="INTERFERONAB"/>
</dbReference>
<evidence type="ECO:0000313" key="8">
    <source>
        <dbReference type="EMBL" id="CAB0000508.1"/>
    </source>
</evidence>
<evidence type="ECO:0000256" key="3">
    <source>
        <dbReference type="ARBA" id="ARBA00022525"/>
    </source>
</evidence>
<keyword evidence="3" id="KW-0964">Secreted</keyword>
<keyword evidence="7" id="KW-0732">Signal</keyword>
<gene>
    <name evidence="8" type="primary">IF1GA1</name>
</gene>
<organism evidence="8">
    <name type="scientific">Sorex araneus</name>
    <name type="common">Eurasian common shrew</name>
    <name type="synonym">European shrew</name>
    <dbReference type="NCBI Taxonomy" id="42254"/>
    <lineage>
        <taxon>Eukaryota</taxon>
        <taxon>Metazoa</taxon>
        <taxon>Chordata</taxon>
        <taxon>Craniata</taxon>
        <taxon>Vertebrata</taxon>
        <taxon>Euteleostomi</taxon>
        <taxon>Mammalia</taxon>
        <taxon>Eutheria</taxon>
        <taxon>Laurasiatheria</taxon>
        <taxon>Eulipotyphla</taxon>
        <taxon>Soricidae</taxon>
        <taxon>Soricinae</taxon>
        <taxon>Sorex</taxon>
    </lineage>
</organism>
<feature type="signal peptide" evidence="7">
    <location>
        <begin position="1"/>
        <end position="20"/>
    </location>
</feature>
<evidence type="ECO:0000256" key="2">
    <source>
        <dbReference type="ARBA" id="ARBA00022514"/>
    </source>
</evidence>
<dbReference type="GO" id="GO:0051607">
    <property type="term" value="P:defense response to virus"/>
    <property type="evidence" value="ECO:0007669"/>
    <property type="project" value="UniProtKB-KW"/>
</dbReference>
<reference evidence="8" key="1">
    <citation type="journal article" date="2020" name="Genomics">
        <title>Comparative genomic analysis of eutherian interferon genes.</title>
        <authorList>
            <person name="Premzl M."/>
        </authorList>
    </citation>
    <scope>NUCLEOTIDE SEQUENCE</scope>
</reference>
<dbReference type="GO" id="GO:0005126">
    <property type="term" value="F:cytokine receptor binding"/>
    <property type="evidence" value="ECO:0007669"/>
    <property type="project" value="InterPro"/>
</dbReference>
<dbReference type="PANTHER" id="PTHR11691:SF61">
    <property type="entry name" value="INTERFERON-DELTA-4"/>
    <property type="match status" value="1"/>
</dbReference>
<proteinExistence type="inferred from homology"/>
<dbReference type="InterPro" id="IPR000471">
    <property type="entry name" value="Interferon_alpha/beta/delta"/>
</dbReference>
<protein>
    <submittedName>
        <fullName evidence="8">Interferon 1GA1</fullName>
    </submittedName>
</protein>
<keyword evidence="2 6" id="KW-0202">Cytokine</keyword>
<comment type="similarity">
    <text evidence="6">Belongs to the alpha/beta interferon family.</text>
</comment>
<evidence type="ECO:0000256" key="1">
    <source>
        <dbReference type="ARBA" id="ARBA00004613"/>
    </source>
</evidence>
<dbReference type="AlphaFoldDB" id="A0A7R8C3V0"/>
<dbReference type="PROSITE" id="PS00252">
    <property type="entry name" value="INTERFERON_A_B_D"/>
    <property type="match status" value="1"/>
</dbReference>
<dbReference type="GO" id="GO:0005615">
    <property type="term" value="C:extracellular space"/>
    <property type="evidence" value="ECO:0007669"/>
    <property type="project" value="UniProtKB-KW"/>
</dbReference>
<accession>A0A7R8C3V0</accession>
<feature type="chain" id="PRO_5030699906" evidence="7">
    <location>
        <begin position="21"/>
        <end position="178"/>
    </location>
</feature>
<keyword evidence="4 6" id="KW-0051">Antiviral defense</keyword>
<evidence type="ECO:0000256" key="6">
    <source>
        <dbReference type="RuleBase" id="RU000436"/>
    </source>
</evidence>
<dbReference type="EMBL" id="LR761257">
    <property type="protein sequence ID" value="CAB0000508.1"/>
    <property type="molecule type" value="Genomic_DNA"/>
</dbReference>
<dbReference type="InterPro" id="IPR009079">
    <property type="entry name" value="4_helix_cytokine-like_core"/>
</dbReference>
<keyword evidence="5" id="KW-1015">Disulfide bond</keyword>
<comment type="subcellular location">
    <subcellularLocation>
        <location evidence="1">Secreted</location>
    </subcellularLocation>
</comment>
<dbReference type="Pfam" id="PF00143">
    <property type="entry name" value="Interferon"/>
    <property type="match status" value="1"/>
</dbReference>
<dbReference type="GO" id="GO:0005125">
    <property type="term" value="F:cytokine activity"/>
    <property type="evidence" value="ECO:0007669"/>
    <property type="project" value="UniProtKB-KW"/>
</dbReference>
<dbReference type="SUPFAM" id="SSF47266">
    <property type="entry name" value="4-helical cytokines"/>
    <property type="match status" value="1"/>
</dbReference>
<dbReference type="Gene3D" id="1.20.1250.10">
    <property type="match status" value="1"/>
</dbReference>
<evidence type="ECO:0000256" key="5">
    <source>
        <dbReference type="ARBA" id="ARBA00023157"/>
    </source>
</evidence>
<evidence type="ECO:0000256" key="4">
    <source>
        <dbReference type="ARBA" id="ARBA00023118"/>
    </source>
</evidence>